<protein>
    <recommendedName>
        <fullName evidence="3 9">Pectinesterase</fullName>
        <ecNumber evidence="3 9">3.1.1.11</ecNumber>
    </recommendedName>
</protein>
<dbReference type="GO" id="GO:0045490">
    <property type="term" value="P:pectin catabolic process"/>
    <property type="evidence" value="ECO:0007669"/>
    <property type="project" value="UniProtKB-UniRule"/>
</dbReference>
<dbReference type="PANTHER" id="PTHR31707">
    <property type="entry name" value="PECTINESTERASE"/>
    <property type="match status" value="1"/>
</dbReference>
<keyword evidence="4 9" id="KW-0134">Cell wall</keyword>
<dbReference type="InterPro" id="IPR012334">
    <property type="entry name" value="Pectin_lyas_fold"/>
</dbReference>
<evidence type="ECO:0000313" key="11">
    <source>
        <dbReference type="EMBL" id="MBA0860273.1"/>
    </source>
</evidence>
<reference evidence="11 12" key="1">
    <citation type="journal article" date="2019" name="Genome Biol. Evol.">
        <title>Insights into the evolution of the New World diploid cottons (Gossypium, subgenus Houzingenia) based on genome sequencing.</title>
        <authorList>
            <person name="Grover C.E."/>
            <person name="Arick M.A. 2nd"/>
            <person name="Thrash A."/>
            <person name="Conover J.L."/>
            <person name="Sanders W.S."/>
            <person name="Peterson D.G."/>
            <person name="Frelichowski J.E."/>
            <person name="Scheffler J.A."/>
            <person name="Scheffler B.E."/>
            <person name="Wendel J.F."/>
        </authorList>
    </citation>
    <scope>NUCLEOTIDE SEQUENCE [LARGE SCALE GENOMIC DNA]</scope>
    <source>
        <strain evidence="11">1</strain>
        <tissue evidence="11">Leaf</tissue>
    </source>
</reference>
<dbReference type="SUPFAM" id="SSF51126">
    <property type="entry name" value="Pectin lyase-like"/>
    <property type="match status" value="1"/>
</dbReference>
<dbReference type="OrthoDB" id="2019149at2759"/>
<keyword evidence="7 9" id="KW-0063">Aspartyl esterase</keyword>
<proteinExistence type="predicted"/>
<dbReference type="UniPathway" id="UPA00545">
    <property type="reaction ID" value="UER00823"/>
</dbReference>
<comment type="pathway">
    <text evidence="2 9">Glycan metabolism; pectin degradation; 2-dehydro-3-deoxy-D-gluconate from pectin: step 1/5.</text>
</comment>
<evidence type="ECO:0000256" key="1">
    <source>
        <dbReference type="ARBA" id="ARBA00004191"/>
    </source>
</evidence>
<keyword evidence="6 9" id="KW-0378">Hydrolase</keyword>
<dbReference type="Proteomes" id="UP000593576">
    <property type="component" value="Unassembled WGS sequence"/>
</dbReference>
<evidence type="ECO:0000256" key="3">
    <source>
        <dbReference type="ARBA" id="ARBA00013229"/>
    </source>
</evidence>
<evidence type="ECO:0000259" key="10">
    <source>
        <dbReference type="Pfam" id="PF01095"/>
    </source>
</evidence>
<dbReference type="EC" id="3.1.1.11" evidence="3 9"/>
<evidence type="ECO:0000256" key="7">
    <source>
        <dbReference type="ARBA" id="ARBA00023085"/>
    </source>
</evidence>
<organism evidence="11 12">
    <name type="scientific">Gossypium schwendimanii</name>
    <name type="common">Cotton</name>
    <dbReference type="NCBI Taxonomy" id="34291"/>
    <lineage>
        <taxon>Eukaryota</taxon>
        <taxon>Viridiplantae</taxon>
        <taxon>Streptophyta</taxon>
        <taxon>Embryophyta</taxon>
        <taxon>Tracheophyta</taxon>
        <taxon>Spermatophyta</taxon>
        <taxon>Magnoliopsida</taxon>
        <taxon>eudicotyledons</taxon>
        <taxon>Gunneridae</taxon>
        <taxon>Pentapetalae</taxon>
        <taxon>rosids</taxon>
        <taxon>malvids</taxon>
        <taxon>Malvales</taxon>
        <taxon>Malvaceae</taxon>
        <taxon>Malvoideae</taxon>
        <taxon>Gossypium</taxon>
    </lineage>
</organism>
<keyword evidence="5 9" id="KW-0964">Secreted</keyword>
<feature type="domain" description="Pectinesterase catalytic" evidence="10">
    <location>
        <begin position="34"/>
        <end position="295"/>
    </location>
</feature>
<dbReference type="InterPro" id="IPR000070">
    <property type="entry name" value="Pectinesterase_cat"/>
</dbReference>
<evidence type="ECO:0000256" key="5">
    <source>
        <dbReference type="ARBA" id="ARBA00022525"/>
    </source>
</evidence>
<dbReference type="Gene3D" id="2.160.20.10">
    <property type="entry name" value="Single-stranded right-handed beta-helix, Pectin lyase-like"/>
    <property type="match status" value="1"/>
</dbReference>
<comment type="catalytic activity">
    <reaction evidence="9">
        <text>[(1-&gt;4)-alpha-D-galacturonosyl methyl ester](n) + n H2O = [(1-&gt;4)-alpha-D-galacturonosyl](n) + n methanol + n H(+)</text>
        <dbReference type="Rhea" id="RHEA:22380"/>
        <dbReference type="Rhea" id="RHEA-COMP:14570"/>
        <dbReference type="Rhea" id="RHEA-COMP:14573"/>
        <dbReference type="ChEBI" id="CHEBI:15377"/>
        <dbReference type="ChEBI" id="CHEBI:15378"/>
        <dbReference type="ChEBI" id="CHEBI:17790"/>
        <dbReference type="ChEBI" id="CHEBI:140522"/>
        <dbReference type="ChEBI" id="CHEBI:140523"/>
        <dbReference type="EC" id="3.1.1.11"/>
    </reaction>
</comment>
<keyword evidence="8 9" id="KW-0961">Cell wall biogenesis/degradation</keyword>
<dbReference type="FunFam" id="2.160.20.10:FF:000029">
    <property type="entry name" value="Pectinesterase 4"/>
    <property type="match status" value="1"/>
</dbReference>
<accession>A0A7J9LNF9</accession>
<comment type="caution">
    <text evidence="11">The sequence shown here is derived from an EMBL/GenBank/DDBJ whole genome shotgun (WGS) entry which is preliminary data.</text>
</comment>
<dbReference type="InterPro" id="IPR011050">
    <property type="entry name" value="Pectin_lyase_fold/virulence"/>
</dbReference>
<dbReference type="EMBL" id="JABFAF010000007">
    <property type="protein sequence ID" value="MBA0860273.1"/>
    <property type="molecule type" value="Genomic_DNA"/>
</dbReference>
<dbReference type="PROSITE" id="PS00800">
    <property type="entry name" value="PECTINESTERASE_1"/>
    <property type="match status" value="1"/>
</dbReference>
<dbReference type="AlphaFoldDB" id="A0A7J9LNF9"/>
<evidence type="ECO:0000256" key="8">
    <source>
        <dbReference type="ARBA" id="ARBA00023316"/>
    </source>
</evidence>
<sequence>MKETMQKGIIDAHELTAKDRHLLARIDNSNLKPNIVVAKDGNGQFKTIGAALAAAPKKSNIRHMIYIKAGIYDEYITVDKQYTNIMMYGDGPRKTIVTGRKGVKNGGRITTWQTATFSAIGNGFIAKSMGFQNTAGPEKHEAVALRIQSDKSAFFNCRIDAYQDTLYNQANRQLFRNCVISGTIGFIFSDSPIVIQNSLIIVRRPMDNQFNIVTTQGKDFIDENTGTIIQNCKIVPEQKLFNDRFKIATFLGRPWKKFSTTIIMECILGDFIKPEGWILFEGPDKVNYEETLYYA</sequence>
<dbReference type="GO" id="GO:0042545">
    <property type="term" value="P:cell wall modification"/>
    <property type="evidence" value="ECO:0007669"/>
    <property type="project" value="UniProtKB-UniRule"/>
</dbReference>
<keyword evidence="12" id="KW-1185">Reference proteome</keyword>
<evidence type="ECO:0000256" key="2">
    <source>
        <dbReference type="ARBA" id="ARBA00005184"/>
    </source>
</evidence>
<comment type="function">
    <text evidence="9">Acts in the modification of cell walls via demethylesterification of cell wall pectin.</text>
</comment>
<dbReference type="GO" id="GO:0030599">
    <property type="term" value="F:pectinesterase activity"/>
    <property type="evidence" value="ECO:0007669"/>
    <property type="project" value="UniProtKB-UniRule"/>
</dbReference>
<evidence type="ECO:0000256" key="6">
    <source>
        <dbReference type="ARBA" id="ARBA00022801"/>
    </source>
</evidence>
<comment type="subcellular location">
    <subcellularLocation>
        <location evidence="1 9">Secreted</location>
        <location evidence="1 9">Cell wall</location>
    </subcellularLocation>
</comment>
<dbReference type="Pfam" id="PF01095">
    <property type="entry name" value="Pectinesterase"/>
    <property type="match status" value="1"/>
</dbReference>
<evidence type="ECO:0000256" key="9">
    <source>
        <dbReference type="RuleBase" id="RU000589"/>
    </source>
</evidence>
<name>A0A7J9LNF9_GOSSC</name>
<evidence type="ECO:0000256" key="4">
    <source>
        <dbReference type="ARBA" id="ARBA00022512"/>
    </source>
</evidence>
<dbReference type="InterPro" id="IPR018040">
    <property type="entry name" value="Pectinesterase_Tyr_AS"/>
</dbReference>
<gene>
    <name evidence="11" type="ORF">Goshw_015935</name>
</gene>
<evidence type="ECO:0000313" key="12">
    <source>
        <dbReference type="Proteomes" id="UP000593576"/>
    </source>
</evidence>